<proteinExistence type="predicted"/>
<organism evidence="1 2">
    <name type="scientific">Oceanobacillus bengalensis</name>
    <dbReference type="NCBI Taxonomy" id="1435466"/>
    <lineage>
        <taxon>Bacteria</taxon>
        <taxon>Bacillati</taxon>
        <taxon>Bacillota</taxon>
        <taxon>Bacilli</taxon>
        <taxon>Bacillales</taxon>
        <taxon>Bacillaceae</taxon>
        <taxon>Oceanobacillus</taxon>
    </lineage>
</organism>
<protein>
    <submittedName>
        <fullName evidence="1">Uncharacterized protein</fullName>
    </submittedName>
</protein>
<reference evidence="1 2" key="1">
    <citation type="journal article" date="2015" name="Antonie Van Leeuwenhoek">
        <title>Oceanobacillus bengalensis sp. nov., a bacterium isolated from seawater of the Bay of Bengal.</title>
        <authorList>
            <person name="Yongchang O."/>
            <person name="Xiang W."/>
            <person name="Wang G."/>
        </authorList>
    </citation>
    <scope>NUCLEOTIDE SEQUENCE [LARGE SCALE GENOMIC DNA]</scope>
    <source>
        <strain evidence="1 2">MCCC 1K00260</strain>
    </source>
</reference>
<dbReference type="OrthoDB" id="2721925at2"/>
<accession>A0A494YVG2</accession>
<sequence length="78" mass="9291">MSEKEELLLQAVKTQHAILKLLENTMHETYKFQKGLPREEQNSELMNVAERARTIIAKKPRLKEMYRELEEEYGVELD</sequence>
<gene>
    <name evidence="1" type="ORF">D8M05_13915</name>
</gene>
<dbReference type="AlphaFoldDB" id="A0A494YVG2"/>
<evidence type="ECO:0000313" key="1">
    <source>
        <dbReference type="EMBL" id="RKQ14123.1"/>
    </source>
</evidence>
<dbReference type="EMBL" id="RBZO01000023">
    <property type="protein sequence ID" value="RKQ14123.1"/>
    <property type="molecule type" value="Genomic_DNA"/>
</dbReference>
<evidence type="ECO:0000313" key="2">
    <source>
        <dbReference type="Proteomes" id="UP000281813"/>
    </source>
</evidence>
<dbReference type="Proteomes" id="UP000281813">
    <property type="component" value="Unassembled WGS sequence"/>
</dbReference>
<name>A0A494YVG2_9BACI</name>
<comment type="caution">
    <text evidence="1">The sequence shown here is derived from an EMBL/GenBank/DDBJ whole genome shotgun (WGS) entry which is preliminary data.</text>
</comment>
<keyword evidence="2" id="KW-1185">Reference proteome</keyword>
<dbReference type="RefSeq" id="WP_121132815.1">
    <property type="nucleotide sequence ID" value="NZ_JBHUFK010000064.1"/>
</dbReference>